<evidence type="ECO:0000313" key="4">
    <source>
        <dbReference type="Proteomes" id="UP000240259"/>
    </source>
</evidence>
<accession>A0A2T4IP30</accession>
<sequence length="78" mass="7949">MTKIALTAAAILVATGSAFAGSDHYGSDNVNQPAAAVTAPANVDRTTTASIRKPAEHNVVKSTSDVVQPESGQGIWGR</sequence>
<evidence type="ECO:0000256" key="2">
    <source>
        <dbReference type="SAM" id="SignalP"/>
    </source>
</evidence>
<protein>
    <recommendedName>
        <fullName evidence="5">DUF680 domain-containing protein</fullName>
    </recommendedName>
</protein>
<name>A0A2T4IP30_9HYPH</name>
<feature type="region of interest" description="Disordered" evidence="1">
    <location>
        <begin position="49"/>
        <end position="78"/>
    </location>
</feature>
<feature type="chain" id="PRO_5015772082" description="DUF680 domain-containing protein" evidence="2">
    <location>
        <begin position="21"/>
        <end position="78"/>
    </location>
</feature>
<dbReference type="RefSeq" id="WP_107652116.1">
    <property type="nucleotide sequence ID" value="NZ_PZJX01000050.1"/>
</dbReference>
<dbReference type="Proteomes" id="UP000240259">
    <property type="component" value="Unassembled WGS sequence"/>
</dbReference>
<organism evidence="3 4">
    <name type="scientific">Mesorhizobium helmanticense</name>
    <dbReference type="NCBI Taxonomy" id="1776423"/>
    <lineage>
        <taxon>Bacteria</taxon>
        <taxon>Pseudomonadati</taxon>
        <taxon>Pseudomonadota</taxon>
        <taxon>Alphaproteobacteria</taxon>
        <taxon>Hyphomicrobiales</taxon>
        <taxon>Phyllobacteriaceae</taxon>
        <taxon>Mesorhizobium</taxon>
    </lineage>
</organism>
<dbReference type="EMBL" id="PZJX01000050">
    <property type="protein sequence ID" value="PTE07375.1"/>
    <property type="molecule type" value="Genomic_DNA"/>
</dbReference>
<evidence type="ECO:0000313" key="3">
    <source>
        <dbReference type="EMBL" id="PTE07375.1"/>
    </source>
</evidence>
<feature type="signal peptide" evidence="2">
    <location>
        <begin position="1"/>
        <end position="20"/>
    </location>
</feature>
<keyword evidence="4" id="KW-1185">Reference proteome</keyword>
<proteinExistence type="predicted"/>
<keyword evidence="2" id="KW-0732">Signal</keyword>
<gene>
    <name evidence="3" type="ORF">C9427_27115</name>
</gene>
<evidence type="ECO:0008006" key="5">
    <source>
        <dbReference type="Google" id="ProtNLM"/>
    </source>
</evidence>
<reference evidence="3 4" key="1">
    <citation type="submission" date="2018-03" db="EMBL/GenBank/DDBJ databases">
        <title>Genome sequence of the symbiotic type strain Mesorhizobium helmanticense CSLC115NT isolated from Lotus corniculatus nodules.</title>
        <authorList>
            <person name="Sannazzaro A.I."/>
            <person name="Torres Tejerizo G.A."/>
            <person name="Dip D."/>
            <person name="Caballero M."/>
            <person name="Pistorio M."/>
            <person name="Estrella M.J."/>
        </authorList>
    </citation>
    <scope>NUCLEOTIDE SEQUENCE [LARGE SCALE GENOMIC DNA]</scope>
    <source>
        <strain evidence="3 4">CSLC115N</strain>
    </source>
</reference>
<dbReference type="Pfam" id="PF05079">
    <property type="entry name" value="DUF680"/>
    <property type="match status" value="1"/>
</dbReference>
<comment type="caution">
    <text evidence="3">The sequence shown here is derived from an EMBL/GenBank/DDBJ whole genome shotgun (WGS) entry which is preliminary data.</text>
</comment>
<evidence type="ECO:0000256" key="1">
    <source>
        <dbReference type="SAM" id="MobiDB-lite"/>
    </source>
</evidence>
<dbReference type="InterPro" id="IPR007771">
    <property type="entry name" value="DUF680"/>
</dbReference>
<dbReference type="OrthoDB" id="8100046at2"/>
<dbReference type="AlphaFoldDB" id="A0A2T4IP30"/>